<dbReference type="EMBL" id="AC004477">
    <property type="status" value="NOT_ANNOTATED_CDS"/>
    <property type="molecule type" value="Genomic_DNA"/>
</dbReference>
<evidence type="ECO:0000313" key="1">
    <source>
        <dbReference type="Ensembl" id="ENSP00000463581.1"/>
    </source>
</evidence>
<dbReference type="Bgee" id="ENSG00000005243">
    <property type="expression patterns" value="Expressed in tendon of biceps brachii and 177 other cell types or tissues"/>
</dbReference>
<keyword evidence="2" id="KW-1185">Reference proteome</keyword>
<gene>
    <name evidence="1" type="primary">COPZ2</name>
</gene>
<dbReference type="MassIVE" id="A0A0G2JLH9"/>
<dbReference type="OpenTargets" id="ENSG00000005243"/>
<name>A0A0G2JLH9_HUMAN</name>
<accession>A0A0G2JLH9</accession>
<dbReference type="Ensembl" id="ENST00000580174.1">
    <property type="protein sequence ID" value="ENSP00000463581.1"/>
    <property type="gene ID" value="ENSG00000005243.11"/>
</dbReference>
<sequence length="9" mass="1169">MKEQMVFEK</sequence>
<feature type="non-terminal residue" evidence="1">
    <location>
        <position position="9"/>
    </location>
</feature>
<dbReference type="EMBL" id="AEKP01094114">
    <property type="status" value="NOT_ANNOTATED_CDS"/>
    <property type="molecule type" value="Genomic_DNA"/>
</dbReference>
<evidence type="ECO:0000313" key="2">
    <source>
        <dbReference type="Proteomes" id="UP000005640"/>
    </source>
</evidence>
<dbReference type="VEuPathDB" id="HostDB:ENSG00000005243"/>
<dbReference type="Ensembl" id="ENST00000580174.1">
    <property type="protein sequence ID" value="ENSP00000463581.1"/>
    <property type="gene ID" value="ENSG00000005243.10"/>
</dbReference>
<dbReference type="Proteomes" id="UP000005640">
    <property type="component" value="Chromosome 17"/>
</dbReference>
<dbReference type="Antibodypedia" id="53378">
    <property type="antibodies" value="60 antibodies from 15 providers"/>
</dbReference>
<dbReference type="HGNC" id="HGNC:19356">
    <property type="gene designation" value="COPZ2"/>
</dbReference>
<reference evidence="1" key="4">
    <citation type="submission" date="2025-08" db="UniProtKB">
        <authorList>
            <consortium name="Ensembl"/>
        </authorList>
    </citation>
    <scope>IDENTIFICATION</scope>
</reference>
<proteinExistence type="predicted"/>
<dbReference type="ExpressionAtlas" id="A0A0G2JLH9">
    <property type="expression patterns" value="baseline and differential"/>
</dbReference>
<reference evidence="1 2" key="3">
    <citation type="journal article" date="2006" name="Nature">
        <title>DNA sequence of human chromosome 17 and analysis of rearrangement in the human lineage.</title>
        <authorList>
            <person name="Zody M.C."/>
            <person name="Garber M."/>
            <person name="Adams D.J."/>
            <person name="Sharpe T."/>
            <person name="Harrow J."/>
            <person name="Lupski J.R."/>
            <person name="Nicholson C."/>
            <person name="Searle S.M."/>
            <person name="Wilming L."/>
            <person name="Young S.K."/>
            <person name="Abouelleil A."/>
            <person name="Allen N.R."/>
            <person name="Bi W."/>
            <person name="Bloom T."/>
            <person name="Borowsky M.L."/>
            <person name="Bugalter B.E."/>
            <person name="Butler J."/>
            <person name="Chang J.L."/>
            <person name="Chen C.K."/>
            <person name="Cook A."/>
            <person name="Corum B."/>
            <person name="Cuomo C.A."/>
            <person name="de Jong P.J."/>
            <person name="DeCaprio D."/>
            <person name="Dewar K."/>
            <person name="FitzGerald M."/>
            <person name="Gilbert J."/>
            <person name="Gibson R."/>
            <person name="Gnerre S."/>
            <person name="Goldstein S."/>
            <person name="Grafham D.V."/>
            <person name="Grocock R."/>
            <person name="Hafez N."/>
            <person name="Hagopian D.S."/>
            <person name="Hart E."/>
            <person name="Norman C.H."/>
            <person name="Humphray S."/>
            <person name="Jaffe D.B."/>
            <person name="Jones M."/>
            <person name="Kamal M."/>
            <person name="Khodiyar V.K."/>
            <person name="LaButti K."/>
            <person name="Laird G."/>
            <person name="Lehoczky J."/>
            <person name="Liu X."/>
            <person name="Lokyitsang T."/>
            <person name="Loveland J."/>
            <person name="Lui A."/>
            <person name="Macdonald P."/>
            <person name="Major J.E."/>
            <person name="Matthews L."/>
            <person name="Mauceli E."/>
            <person name="McCarroll S.A."/>
            <person name="Mihalev A.H."/>
            <person name="Mudge J."/>
            <person name="Nguyen C."/>
            <person name="Nicol R."/>
            <person name="O'Leary S.B."/>
            <person name="Osoegawa K."/>
            <person name="Schwartz D.C."/>
            <person name="Shaw-Smith C."/>
            <person name="Stankiewicz P."/>
            <person name="Steward C."/>
            <person name="Swarbreck D."/>
            <person name="Venkataraman V."/>
            <person name="Whittaker C.A."/>
            <person name="Yang X."/>
            <person name="Zimmer A.R."/>
            <person name="Bradley A."/>
            <person name="Hubbard T."/>
            <person name="Birren B.W."/>
            <person name="Rogers J."/>
            <person name="Lander E.S."/>
            <person name="Nusbaum C."/>
        </authorList>
    </citation>
    <scope>NUCLEOTIDE SEQUENCE [LARGE SCALE GENOMIC DNA]</scope>
</reference>
<protein>
    <submittedName>
        <fullName evidence="1">COPI coat complex subunit zeta 2</fullName>
    </submittedName>
</protein>
<organism evidence="1 2">
    <name type="scientific">Homo sapiens</name>
    <name type="common">Human</name>
    <dbReference type="NCBI Taxonomy" id="9606"/>
    <lineage>
        <taxon>Eukaryota</taxon>
        <taxon>Metazoa</taxon>
        <taxon>Chordata</taxon>
        <taxon>Craniata</taxon>
        <taxon>Vertebrata</taxon>
        <taxon>Euteleostomi</taxon>
        <taxon>Mammalia</taxon>
        <taxon>Eutheria</taxon>
        <taxon>Euarchontoglires</taxon>
        <taxon>Primates</taxon>
        <taxon>Haplorrhini</taxon>
        <taxon>Catarrhini</taxon>
        <taxon>Hominidae</taxon>
        <taxon>Homo</taxon>
    </lineage>
</organism>
<reference evidence="1 2" key="1">
    <citation type="journal article" date="2001" name="Nature">
        <title>Initial sequencing and analysis of the human genome.</title>
        <authorList>
            <consortium name="International Human Genome Sequencing Consortium"/>
            <person name="Lander E.S."/>
            <person name="Linton L.M."/>
            <person name="Birren B."/>
            <person name="Nusbaum C."/>
            <person name="Zody M.C."/>
            <person name="Baldwin J."/>
            <person name="Devon K."/>
            <person name="Dewar K."/>
            <person name="Doyle M."/>
            <person name="FitzHugh W."/>
            <person name="Funke R."/>
            <person name="Gage D."/>
            <person name="Harris K."/>
            <person name="Heaford A."/>
            <person name="Howland J."/>
            <person name="Kann L."/>
            <person name="Lehoczky J."/>
            <person name="LeVine R."/>
            <person name="McEwan P."/>
            <person name="McKernan K."/>
            <person name="Meldrim J."/>
            <person name="Mesirov J.P."/>
            <person name="Miranda C."/>
            <person name="Morris W."/>
            <person name="Naylor J."/>
            <person name="Raymond C."/>
            <person name="Rosetti M."/>
            <person name="Santos R."/>
            <person name="Sheridan A."/>
            <person name="Sougnez C."/>
            <person name="Stange-Thomann N."/>
            <person name="Stojanovic N."/>
            <person name="Subramanian A."/>
            <person name="Wyman D."/>
            <person name="Rogers J."/>
            <person name="Sulston J."/>
            <person name="Ainscough R."/>
            <person name="Beck S."/>
            <person name="Bentley D."/>
            <person name="Burton J."/>
            <person name="Clee C."/>
            <person name="Carter N."/>
            <person name="Coulson A."/>
            <person name="Deadman R."/>
            <person name="Deloukas P."/>
            <person name="Dunham A."/>
            <person name="Dunham I."/>
            <person name="Durbin R."/>
            <person name="French L."/>
            <person name="Grafham D."/>
            <person name="Gregory S."/>
            <person name="Hubbard T."/>
            <person name="Humphray S."/>
            <person name="Hunt A."/>
            <person name="Jones M."/>
            <person name="Lloyd C."/>
            <person name="McMurray A."/>
            <person name="Matthews L."/>
            <person name="Mercer S."/>
            <person name="Milne S."/>
            <person name="Mullikin J.C."/>
            <person name="Mungall A."/>
            <person name="Plumb R."/>
            <person name="Ross M."/>
            <person name="Shownkeen R."/>
            <person name="Sims S."/>
            <person name="Waterston R.H."/>
            <person name="Wilson R.K."/>
            <person name="Hillier L.W."/>
            <person name="McPherson J.D."/>
            <person name="Marra M.A."/>
            <person name="Mardis E.R."/>
            <person name="Fulton L.A."/>
            <person name="Chinwalla A.T."/>
            <person name="Pepin K.H."/>
            <person name="Gish W.R."/>
            <person name="Chissoe S.L."/>
            <person name="Wendl M.C."/>
            <person name="Delehaunty K.D."/>
            <person name="Miner T.L."/>
            <person name="Delehaunty A."/>
            <person name="Kramer J.B."/>
            <person name="Cook L.L."/>
            <person name="Fulton R.S."/>
            <person name="Johnson D.L."/>
            <person name="Minx P.J."/>
            <person name="Clifton S.W."/>
            <person name="Hawkins T."/>
            <person name="Branscomb E."/>
            <person name="Predki P."/>
            <person name="Richardson P."/>
            <person name="Wenning S."/>
            <person name="Slezak T."/>
            <person name="Doggett N."/>
            <person name="Cheng J.F."/>
            <person name="Olsen A."/>
            <person name="Lucas S."/>
            <person name="Elkin C."/>
            <person name="Uberbacher E."/>
            <person name="Frazier M."/>
            <person name="Gibbs R.A."/>
            <person name="Muzny D.M."/>
            <person name="Scherer S.E."/>
            <person name="Bouck J.B."/>
            <person name="Sodergren E.J."/>
            <person name="Worley K.C."/>
            <person name="Rives C.M."/>
            <person name="Gorrell J.H."/>
            <person name="Metzker M.L."/>
            <person name="Naylor S.L."/>
            <person name="Kucherlapati R.S."/>
            <person name="Nelson D.L."/>
            <person name="Weinstock G.M."/>
            <person name="Sakaki Y."/>
            <person name="Fujiyama A."/>
            <person name="Hattori M."/>
            <person name="Yada T."/>
            <person name="Toyoda A."/>
            <person name="Itoh T."/>
            <person name="Kawagoe C."/>
            <person name="Watanabe H."/>
            <person name="Totoki Y."/>
            <person name="Taylor T."/>
            <person name="Weissenbach J."/>
            <person name="Heilig R."/>
            <person name="Saurin W."/>
            <person name="Artiguenave F."/>
            <person name="Brottier P."/>
            <person name="Bruls T."/>
            <person name="Pelletier E."/>
            <person name="Robert C."/>
            <person name="Wincker P."/>
            <person name="Smith D.R."/>
            <person name="Doucette-Stamm L."/>
            <person name="Rubenfield M."/>
            <person name="Weinstock K."/>
            <person name="Lee H.M."/>
            <person name="Dubois J."/>
            <person name="Rosenthal A."/>
            <person name="Platzer M."/>
            <person name="Nyakatura G."/>
            <person name="Taudien S."/>
            <person name="Rump A."/>
            <person name="Yang H."/>
            <person name="Yu J."/>
            <person name="Wang J."/>
            <person name="Huang G."/>
            <person name="Gu J."/>
            <person name="Hood L."/>
            <person name="Rowen L."/>
            <person name="Madan A."/>
            <person name="Qin S."/>
            <person name="Davis R.W."/>
            <person name="Federspiel N.A."/>
            <person name="Abola A.P."/>
            <person name="Proctor M.J."/>
            <person name="Myers R.M."/>
            <person name="Schmutz J."/>
            <person name="Dickson M."/>
            <person name="Grimwood J."/>
            <person name="Cox D.R."/>
            <person name="Olson M.V."/>
            <person name="Kaul R."/>
            <person name="Raymond C."/>
            <person name="Shimizu N."/>
            <person name="Kawasaki K."/>
            <person name="Minoshima S."/>
            <person name="Evans G.A."/>
            <person name="Athanasiou M."/>
            <person name="Schultz R."/>
            <person name="Roe B.A."/>
            <person name="Chen F."/>
            <person name="Pan H."/>
            <person name="Ramser J."/>
            <person name="Lehrach H."/>
            <person name="Reinhardt R."/>
            <person name="McCombie W.R."/>
            <person name="de la Bastide M."/>
            <person name="Dedhia N."/>
            <person name="Blocker H."/>
            <person name="Hornischer K."/>
            <person name="Nordsiek G."/>
            <person name="Agarwala R."/>
            <person name="Aravind L."/>
            <person name="Bailey J.A."/>
            <person name="Bateman A."/>
            <person name="Batzoglou S."/>
            <person name="Birney E."/>
            <person name="Bork P."/>
            <person name="Brown D.G."/>
            <person name="Burge C.B."/>
            <person name="Cerutti L."/>
            <person name="Chen H.C."/>
            <person name="Church D."/>
            <person name="Clamp M."/>
            <person name="Copley R.R."/>
            <person name="Doerks T."/>
            <person name="Eddy S.R."/>
            <person name="Eichler E.E."/>
            <person name="Furey T.S."/>
            <person name="Galagan J."/>
            <person name="Gilbert J.G."/>
            <person name="Harmon C."/>
            <person name="Hayashizaki Y."/>
            <person name="Haussler D."/>
            <person name="Hermjakob H."/>
            <person name="Hokamp K."/>
            <person name="Jang W."/>
            <person name="Johnson L.S."/>
            <person name="Jones T.A."/>
            <person name="Kasif S."/>
            <person name="Kaspryzk A."/>
            <person name="Kennedy S."/>
            <person name="Kent W.J."/>
            <person name="Kitts P."/>
            <person name="Koonin E.V."/>
            <person name="Korf I."/>
            <person name="Kulp D."/>
            <person name="Lancet D."/>
            <person name="Lowe T.M."/>
            <person name="McLysaght A."/>
            <person name="Mikkelsen T."/>
            <person name="Moran J.V."/>
            <person name="Mulder N."/>
            <person name="Pollara V.J."/>
            <person name="Ponting C.P."/>
            <person name="Schuler G."/>
            <person name="Schultz J."/>
            <person name="Slater G."/>
            <person name="Smit A.F."/>
            <person name="Stupka E."/>
            <person name="Szustakowski J."/>
            <person name="Thierry-Mieg D."/>
            <person name="Thierry-Mieg J."/>
            <person name="Wagner L."/>
            <person name="Wallis J."/>
            <person name="Wheeler R."/>
            <person name="Williams A."/>
            <person name="Wolf Y.I."/>
            <person name="Wolfe K.H."/>
            <person name="Yang S.P."/>
            <person name="Yeh R.F."/>
            <person name="Collins F."/>
            <person name="Guyer M.S."/>
            <person name="Peterson J."/>
            <person name="Felsenfeld A."/>
            <person name="Wetterstrand K.A."/>
            <person name="Patrinos A."/>
            <person name="Morgan M.J."/>
            <person name="de Jong P."/>
            <person name="Catanese J.J."/>
            <person name="Osoegawa K."/>
            <person name="Shizuya H."/>
            <person name="Choi S."/>
            <person name="Chen Y.J."/>
        </authorList>
    </citation>
    <scope>NUCLEOTIDE SEQUENCE [LARGE SCALE GENOMIC DNA]</scope>
</reference>
<dbReference type="OrthoDB" id="10249988at2759"/>
<dbReference type="GeneTree" id="ENSGT00390000004405"/>
<reference evidence="1 2" key="2">
    <citation type="journal article" date="2004" name="Nature">
        <title>Finishing the euchromatic sequence of the human genome.</title>
        <authorList>
            <consortium name="International Human Genome Sequencing Consortium"/>
        </authorList>
    </citation>
    <scope>NUCLEOTIDE SEQUENCE [LARGE SCALE GENOMIC DNA]</scope>
</reference>
<reference evidence="1" key="5">
    <citation type="submission" date="2025-09" db="UniProtKB">
        <authorList>
            <consortium name="Ensembl"/>
        </authorList>
    </citation>
    <scope>IDENTIFICATION</scope>
</reference>